<evidence type="ECO:0000313" key="1">
    <source>
        <dbReference type="EMBL" id="XCD05036.1"/>
    </source>
</evidence>
<name>A0AAU8AZJ0_9CAUD</name>
<reference evidence="1" key="1">
    <citation type="submission" date="2024-03" db="EMBL/GenBank/DDBJ databases">
        <title>Diverse circular DNA viruses in blood, oral, and fecal samples of captive lemurs.</title>
        <authorList>
            <person name="Paietta E.N."/>
            <person name="Kraberger S."/>
            <person name="Lund M.C."/>
            <person name="Custer J.M."/>
            <person name="Vargas K.M."/>
            <person name="Ehmke E.E."/>
            <person name="Yoder A.D."/>
            <person name="Varsani A."/>
        </authorList>
    </citation>
    <scope>NUCLEOTIDE SEQUENCE</scope>
    <source>
        <strain evidence="1">Duke_24FS_3</strain>
    </source>
</reference>
<proteinExistence type="predicted"/>
<sequence>MKKNMEVTSLSKLKEYASGQIVELPAFAEGQPFYARLKRPSMIGLAMKGKIPNALLGKANELFSGDQTVDTADENTLNQLGEILELFANEVFVEPTYQDMKDAGIELTDEQYMFIFNYSQLGVRALENFRPDTEN</sequence>
<evidence type="ECO:0008006" key="2">
    <source>
        <dbReference type="Google" id="ProtNLM"/>
    </source>
</evidence>
<organism evidence="1">
    <name type="scientific">Dulem virus 36</name>
    <dbReference type="NCBI Taxonomy" id="3145754"/>
    <lineage>
        <taxon>Viruses</taxon>
        <taxon>Duplodnaviria</taxon>
        <taxon>Heunggongvirae</taxon>
        <taxon>Uroviricota</taxon>
        <taxon>Caudoviricetes</taxon>
    </lineage>
</organism>
<accession>A0AAU8AZJ0</accession>
<dbReference type="EMBL" id="PP511521">
    <property type="protein sequence ID" value="XCD05036.1"/>
    <property type="molecule type" value="Genomic_DNA"/>
</dbReference>
<protein>
    <recommendedName>
        <fullName evidence="2">Tail assembly chaperone</fullName>
    </recommendedName>
</protein>